<dbReference type="Proteomes" id="UP000198539">
    <property type="component" value="Unassembled WGS sequence"/>
</dbReference>
<dbReference type="SUPFAM" id="SSF46785">
    <property type="entry name" value="Winged helix' DNA-binding domain"/>
    <property type="match status" value="1"/>
</dbReference>
<dbReference type="PANTHER" id="PTHR30432">
    <property type="entry name" value="TRANSCRIPTIONAL REGULATOR MODE"/>
    <property type="match status" value="1"/>
</dbReference>
<evidence type="ECO:0000313" key="1">
    <source>
        <dbReference type="EMBL" id="SDX13784.1"/>
    </source>
</evidence>
<protein>
    <submittedName>
        <fullName evidence="1">Molybdate transport system regulatory protein</fullName>
    </submittedName>
</protein>
<reference evidence="1 2" key="1">
    <citation type="submission" date="2016-10" db="EMBL/GenBank/DDBJ databases">
        <authorList>
            <person name="de Groot N.N."/>
        </authorList>
    </citation>
    <scope>NUCLEOTIDE SEQUENCE [LARGE SCALE GENOMIC DNA]</scope>
    <source>
        <strain evidence="1 2">CGMCC 1.8894</strain>
    </source>
</reference>
<sequence length="126" mass="12948">MLADAAAMESRLTDPTLKLRIVFGPTGMMGPGKAALLEGIARTGSIAAAGRAMGMSYKRAWMLTETMNAMFHAPVVSSTRGGPGGGGAVLTDTGQEVLAQYRALERATKVAGAEQIAALQALLAVQ</sequence>
<evidence type="ECO:0000313" key="2">
    <source>
        <dbReference type="Proteomes" id="UP000198539"/>
    </source>
</evidence>
<keyword evidence="2" id="KW-1185">Reference proteome</keyword>
<organism evidence="1 2">
    <name type="scientific">Roseicitreum antarcticum</name>
    <dbReference type="NCBI Taxonomy" id="564137"/>
    <lineage>
        <taxon>Bacteria</taxon>
        <taxon>Pseudomonadati</taxon>
        <taxon>Pseudomonadota</taxon>
        <taxon>Alphaproteobacteria</taxon>
        <taxon>Rhodobacterales</taxon>
        <taxon>Paracoccaceae</taxon>
        <taxon>Roseicitreum</taxon>
    </lineage>
</organism>
<name>A0A1H2ZAA8_9RHOB</name>
<dbReference type="PANTHER" id="PTHR30432:SF1">
    <property type="entry name" value="DNA-BINDING TRANSCRIPTIONAL DUAL REGULATOR MODE"/>
    <property type="match status" value="1"/>
</dbReference>
<accession>A0A1H2ZAA8</accession>
<dbReference type="InterPro" id="IPR051815">
    <property type="entry name" value="Molybdate_resp_trans_reg"/>
</dbReference>
<gene>
    <name evidence="1" type="ORF">SAMN04488238_105289</name>
</gene>
<dbReference type="AlphaFoldDB" id="A0A1H2ZAA8"/>
<dbReference type="InterPro" id="IPR036390">
    <property type="entry name" value="WH_DNA-bd_sf"/>
</dbReference>
<dbReference type="EMBL" id="FNOM01000005">
    <property type="protein sequence ID" value="SDX13784.1"/>
    <property type="molecule type" value="Genomic_DNA"/>
</dbReference>
<dbReference type="InterPro" id="IPR036388">
    <property type="entry name" value="WH-like_DNA-bd_sf"/>
</dbReference>
<dbReference type="STRING" id="564137.SAMN04488238_105289"/>
<dbReference type="Gene3D" id="1.10.10.10">
    <property type="entry name" value="Winged helix-like DNA-binding domain superfamily/Winged helix DNA-binding domain"/>
    <property type="match status" value="1"/>
</dbReference>
<proteinExistence type="predicted"/>